<evidence type="ECO:0000313" key="2">
    <source>
        <dbReference type="Proteomes" id="UP001164250"/>
    </source>
</evidence>
<dbReference type="Proteomes" id="UP001164250">
    <property type="component" value="Chromosome 12"/>
</dbReference>
<gene>
    <name evidence="1" type="ORF">Patl1_09752</name>
</gene>
<dbReference type="EMBL" id="CM047908">
    <property type="protein sequence ID" value="KAJ0081689.1"/>
    <property type="molecule type" value="Genomic_DNA"/>
</dbReference>
<keyword evidence="2" id="KW-1185">Reference proteome</keyword>
<comment type="caution">
    <text evidence="1">The sequence shown here is derived from an EMBL/GenBank/DDBJ whole genome shotgun (WGS) entry which is preliminary data.</text>
</comment>
<name>A0ACC1A637_9ROSI</name>
<accession>A0ACC1A637</accession>
<sequence length="565" mass="62141">MRLKPATDSSAGPAIPPSAGPAIPPSAGPAIPPSAGTAILPSAESEALSTIIFYLDLSPAPRVSESYCDEEHDLSHANVINCTNVSNTWHITQIILRSVPLDGYISAVVKNLTYLEILDLSNNNLYSSIPPELGSLSHLTYLNLANNKLTGSIPPSLGNLKNLTILYLYSNQLAELIPSDLGNLKKVETLDLSYNQLTGPIPERLGNLKMLKTLDFSKNQLTGAIPSHLGRLEKLETLYLFKNFLNDSIPPSFGSLSSLEDMDLSFNRLSGSIPGELGKLVKLETLYLRENELTGSLPKALGKLSNLGILSLSSNYFTGNLPDEYQNIATMKYFYVAGNYLTGPFPKFVIKWVNLSSLKPFCIMDAGKLHRCSLATQCTSSGLNTDAACTGVSLLTFQRRLAGWPDAVSASRKAMGWPYDNGDLGGNNFEDKLPPEIFTMTNLQTLRVTDLNHTGFQLPMSINLTNMDTLVLRSCNIIGQIPSFIFDENTYMSRLDLSFNNFTGVIPNSILNLKSSSSMYVITFLDHHQSISLFSFITRFTDVNWHLWFQVSLRRCDQSDNSPLD</sequence>
<reference evidence="2" key="1">
    <citation type="journal article" date="2023" name="G3 (Bethesda)">
        <title>Genome assembly and association tests identify interacting loci associated with vigor, precocity, and sex in interspecific pistachio rootstocks.</title>
        <authorList>
            <person name="Palmer W."/>
            <person name="Jacygrad E."/>
            <person name="Sagayaradj S."/>
            <person name="Cavanaugh K."/>
            <person name="Han R."/>
            <person name="Bertier L."/>
            <person name="Beede B."/>
            <person name="Kafkas S."/>
            <person name="Golino D."/>
            <person name="Preece J."/>
            <person name="Michelmore R."/>
        </authorList>
    </citation>
    <scope>NUCLEOTIDE SEQUENCE [LARGE SCALE GENOMIC DNA]</scope>
</reference>
<evidence type="ECO:0000313" key="1">
    <source>
        <dbReference type="EMBL" id="KAJ0081689.1"/>
    </source>
</evidence>
<proteinExistence type="predicted"/>
<organism evidence="1 2">
    <name type="scientific">Pistacia atlantica</name>
    <dbReference type="NCBI Taxonomy" id="434234"/>
    <lineage>
        <taxon>Eukaryota</taxon>
        <taxon>Viridiplantae</taxon>
        <taxon>Streptophyta</taxon>
        <taxon>Embryophyta</taxon>
        <taxon>Tracheophyta</taxon>
        <taxon>Spermatophyta</taxon>
        <taxon>Magnoliopsida</taxon>
        <taxon>eudicotyledons</taxon>
        <taxon>Gunneridae</taxon>
        <taxon>Pentapetalae</taxon>
        <taxon>rosids</taxon>
        <taxon>malvids</taxon>
        <taxon>Sapindales</taxon>
        <taxon>Anacardiaceae</taxon>
        <taxon>Pistacia</taxon>
    </lineage>
</organism>
<protein>
    <submittedName>
        <fullName evidence="1">Uncharacterized protein</fullName>
    </submittedName>
</protein>